<evidence type="ECO:0000256" key="4">
    <source>
        <dbReference type="ARBA" id="ARBA00022989"/>
    </source>
</evidence>
<evidence type="ECO:0000256" key="6">
    <source>
        <dbReference type="SAM" id="Phobius"/>
    </source>
</evidence>
<name>A0AAW4WG99_9FIRM</name>
<gene>
    <name evidence="8" type="ORF">LKD47_05520</name>
</gene>
<evidence type="ECO:0000256" key="2">
    <source>
        <dbReference type="ARBA" id="ARBA00022475"/>
    </source>
</evidence>
<keyword evidence="3 6" id="KW-0812">Transmembrane</keyword>
<organism evidence="8 9">
    <name type="scientific">Roseburia amylophila</name>
    <dbReference type="NCBI Taxonomy" id="2981794"/>
    <lineage>
        <taxon>Bacteria</taxon>
        <taxon>Bacillati</taxon>
        <taxon>Bacillota</taxon>
        <taxon>Clostridia</taxon>
        <taxon>Lachnospirales</taxon>
        <taxon>Lachnospiraceae</taxon>
        <taxon>Roseburia</taxon>
    </lineage>
</organism>
<dbReference type="AlphaFoldDB" id="A0AAW4WG99"/>
<keyword evidence="4 6" id="KW-1133">Transmembrane helix</keyword>
<keyword evidence="2" id="KW-1003">Cell membrane</keyword>
<feature type="transmembrane region" description="Helical" evidence="6">
    <location>
        <begin position="20"/>
        <end position="37"/>
    </location>
</feature>
<accession>A0AAW4WG99</accession>
<dbReference type="Proteomes" id="UP001198893">
    <property type="component" value="Unassembled WGS sequence"/>
</dbReference>
<feature type="domain" description="ABC-2 type transporter transmembrane" evidence="7">
    <location>
        <begin position="18"/>
        <end position="375"/>
    </location>
</feature>
<reference evidence="8" key="1">
    <citation type="submission" date="2021-10" db="EMBL/GenBank/DDBJ databases">
        <title>Anaerobic single-cell dispensing facilitates the cultivation of human gut bacteria.</title>
        <authorList>
            <person name="Afrizal A."/>
        </authorList>
    </citation>
    <scope>NUCLEOTIDE SEQUENCE</scope>
    <source>
        <strain evidence="8">CLA-AA-H204</strain>
    </source>
</reference>
<proteinExistence type="predicted"/>
<feature type="transmembrane region" description="Helical" evidence="6">
    <location>
        <begin position="190"/>
        <end position="211"/>
    </location>
</feature>
<evidence type="ECO:0000259" key="7">
    <source>
        <dbReference type="Pfam" id="PF12698"/>
    </source>
</evidence>
<evidence type="ECO:0000256" key="5">
    <source>
        <dbReference type="ARBA" id="ARBA00023136"/>
    </source>
</evidence>
<protein>
    <submittedName>
        <fullName evidence="8">ABC transporter permease</fullName>
    </submittedName>
</protein>
<sequence length="389" mass="43143">MLQIMKYHFRILLRNREQMFWILLFPILLGIMFKVAFSNISSSEIQKPVSIAVVEENNSDALKNIKTFLEKTELKDGVALFVPTYCTEEKAVSLLKDQTVDGILYTDDSASDTVTLSLTVSSSSSDTVRMNQSILQAFVKQYNSSVSAIADTAKNHPENLEALLQSLSEQVTYTKEVSLNKHNTDTYTQYFYNLMSMACLFTSLSGLYVSLNNQGNLSAIGARRNVSPVHKMKVIIAELFSNVIFQFICNLVSFAFIVLVLKIDLTYHLPLAILTVFVGCLTGTAMGFFVGAIGAFSEGTKQGILVSGSLLLCFLSGLMVGNMWIIVENTCPVINRISPAALISRAFYTLGIQDNLNQYYQCILTLIGISALFCLGGFLLTRRKRYASI</sequence>
<evidence type="ECO:0000313" key="8">
    <source>
        <dbReference type="EMBL" id="MCC2241765.1"/>
    </source>
</evidence>
<dbReference type="RefSeq" id="WP_227709865.1">
    <property type="nucleotide sequence ID" value="NZ_JAJEQW010000004.1"/>
</dbReference>
<feature type="transmembrane region" description="Helical" evidence="6">
    <location>
        <begin position="267"/>
        <end position="292"/>
    </location>
</feature>
<dbReference type="GO" id="GO:0140359">
    <property type="term" value="F:ABC-type transporter activity"/>
    <property type="evidence" value="ECO:0007669"/>
    <property type="project" value="InterPro"/>
</dbReference>
<evidence type="ECO:0000256" key="3">
    <source>
        <dbReference type="ARBA" id="ARBA00022692"/>
    </source>
</evidence>
<keyword evidence="5 6" id="KW-0472">Membrane</keyword>
<dbReference type="InterPro" id="IPR013525">
    <property type="entry name" value="ABC2_TM"/>
</dbReference>
<feature type="transmembrane region" description="Helical" evidence="6">
    <location>
        <begin position="304"/>
        <end position="327"/>
    </location>
</feature>
<evidence type="ECO:0000256" key="1">
    <source>
        <dbReference type="ARBA" id="ARBA00004651"/>
    </source>
</evidence>
<dbReference type="GO" id="GO:0005886">
    <property type="term" value="C:plasma membrane"/>
    <property type="evidence" value="ECO:0007669"/>
    <property type="project" value="UniProtKB-SubCell"/>
</dbReference>
<evidence type="ECO:0000313" key="9">
    <source>
        <dbReference type="Proteomes" id="UP001198893"/>
    </source>
</evidence>
<dbReference type="PANTHER" id="PTHR30294">
    <property type="entry name" value="MEMBRANE COMPONENT OF ABC TRANSPORTER YHHJ-RELATED"/>
    <property type="match status" value="1"/>
</dbReference>
<comment type="caution">
    <text evidence="8">The sequence shown here is derived from an EMBL/GenBank/DDBJ whole genome shotgun (WGS) entry which is preliminary data.</text>
</comment>
<dbReference type="EMBL" id="JAJEQW010000004">
    <property type="protein sequence ID" value="MCC2241765.1"/>
    <property type="molecule type" value="Genomic_DNA"/>
</dbReference>
<comment type="subcellular location">
    <subcellularLocation>
        <location evidence="1">Cell membrane</location>
        <topology evidence="1">Multi-pass membrane protein</topology>
    </subcellularLocation>
</comment>
<dbReference type="Pfam" id="PF12698">
    <property type="entry name" value="ABC2_membrane_3"/>
    <property type="match status" value="1"/>
</dbReference>
<feature type="transmembrane region" description="Helical" evidence="6">
    <location>
        <begin position="358"/>
        <end position="380"/>
    </location>
</feature>
<dbReference type="InterPro" id="IPR051449">
    <property type="entry name" value="ABC-2_transporter_component"/>
</dbReference>
<feature type="transmembrane region" description="Helical" evidence="6">
    <location>
        <begin position="232"/>
        <end position="261"/>
    </location>
</feature>
<dbReference type="PANTHER" id="PTHR30294:SF29">
    <property type="entry name" value="MULTIDRUG ABC TRANSPORTER PERMEASE YBHS-RELATED"/>
    <property type="match status" value="1"/>
</dbReference>